<keyword evidence="2 6" id="KW-0031">Aminopeptidase</keyword>
<dbReference type="InterPro" id="IPR009003">
    <property type="entry name" value="Peptidase_S1_PA"/>
</dbReference>
<keyword evidence="4 6" id="KW-0732">Signal</keyword>
<proteinExistence type="inferred from homology"/>
<keyword evidence="6" id="KW-0720">Serine protease</keyword>
<comment type="similarity">
    <text evidence="1 6">Belongs to the peptidase S46 family.</text>
</comment>
<protein>
    <recommendedName>
        <fullName evidence="6">Dipeptidyl-peptidase</fullName>
        <ecNumber evidence="6">3.4.14.-</ecNumber>
    </recommendedName>
</protein>
<sequence>MLRRLFPAVVLVLVTAVPALADEGMWPFDYPPTDLLQSRYGFTPSREWLEHVQRSVLTTGGGTAAFVSPDGLVLTNHHVAYGQIEKLSSPEHDYVRDGFFARTREEELRCSGLELKLLWETQDVTAQVRALMSGPGTPEVLAAKRKALLTKLESAFAKKTGLRVDTVTLYQGGEYWLYGYRTFDDVRLVCAPDEQAANFGGDPDNFGFPRHDLDFTFYRIYENGKPVRPEHWLRVSEGGVKDGELVLLAGHPGRTNRLRTAAQLEYERDLDRPIRIGLQERRLEVYRRYAALGAEQERRSRNAIRGLENNLKRERGFLALLRDPAFFAGKRAEEDALRARLAKRPELVAKYGDAWDRMAAVQAELRTRARTRSLREIGRVSSLVDVANTLVRLTAEMEKPNEKRFREYQDDQLGVTRFRLFSRAPVYADMEEVVLADQLQMVVDSLGAGDPWVRAALGGRTPAEAAHALLSGTKLADVEERQRLLAGGRKAVEASTDPLIAWARALDPAYREMRAWMEERIESAESVEGLRIAEARFQLDGHASPPDATGTLRLSYGKVAGYPQTESFVPPFTTYYGLFDRAHAFDDRDPFTLPKRIHEAESRLDLATPLNFVTTCESVGGNSGSPFVNRAGELVGLDFDGNIQSFLWTFTTADHQSRSVAVDARGLLEALRKVYDMNALADELTKR</sequence>
<dbReference type="PANTHER" id="PTHR38469">
    <property type="entry name" value="PERIPLASMIC PEPTIDASE SUBFAMILY S1B"/>
    <property type="match status" value="1"/>
</dbReference>
<accession>A0A933WB06</accession>
<evidence type="ECO:0000313" key="7">
    <source>
        <dbReference type="EMBL" id="MBI5169829.1"/>
    </source>
</evidence>
<evidence type="ECO:0000256" key="5">
    <source>
        <dbReference type="ARBA" id="ARBA00022801"/>
    </source>
</evidence>
<evidence type="ECO:0000256" key="1">
    <source>
        <dbReference type="ARBA" id="ARBA00010491"/>
    </source>
</evidence>
<dbReference type="EC" id="3.4.14.-" evidence="6"/>
<feature type="signal peptide" evidence="6">
    <location>
        <begin position="1"/>
        <end position="21"/>
    </location>
</feature>
<comment type="caution">
    <text evidence="7">The sequence shown here is derived from an EMBL/GenBank/DDBJ whole genome shotgun (WGS) entry which is preliminary data.</text>
</comment>
<dbReference type="SUPFAM" id="SSF50494">
    <property type="entry name" value="Trypsin-like serine proteases"/>
    <property type="match status" value="1"/>
</dbReference>
<dbReference type="EMBL" id="JACRIW010000070">
    <property type="protein sequence ID" value="MBI5169829.1"/>
    <property type="molecule type" value="Genomic_DNA"/>
</dbReference>
<name>A0A933WB06_UNCEI</name>
<dbReference type="InterPro" id="IPR019500">
    <property type="entry name" value="Pep_S46"/>
</dbReference>
<reference evidence="7" key="1">
    <citation type="submission" date="2020-07" db="EMBL/GenBank/DDBJ databases">
        <title>Huge and variable diversity of episymbiotic CPR bacteria and DPANN archaea in groundwater ecosystems.</title>
        <authorList>
            <person name="He C.Y."/>
            <person name="Keren R."/>
            <person name="Whittaker M."/>
            <person name="Farag I.F."/>
            <person name="Doudna J."/>
            <person name="Cate J.H.D."/>
            <person name="Banfield J.F."/>
        </authorList>
    </citation>
    <scope>NUCLEOTIDE SEQUENCE</scope>
    <source>
        <strain evidence="7">NC_groundwater_1813_Pr3_B-0.1um_71_17</strain>
    </source>
</reference>
<dbReference type="Pfam" id="PF10459">
    <property type="entry name" value="Peptidase_S46"/>
    <property type="match status" value="1"/>
</dbReference>
<keyword evidence="3 6" id="KW-0645">Protease</keyword>
<dbReference type="AlphaFoldDB" id="A0A933WB06"/>
<organism evidence="7 8">
    <name type="scientific">Eiseniibacteriota bacterium</name>
    <dbReference type="NCBI Taxonomy" id="2212470"/>
    <lineage>
        <taxon>Bacteria</taxon>
        <taxon>Candidatus Eiseniibacteriota</taxon>
    </lineage>
</organism>
<dbReference type="GO" id="GO:0070009">
    <property type="term" value="F:serine-type aminopeptidase activity"/>
    <property type="evidence" value="ECO:0007669"/>
    <property type="project" value="UniProtKB-UniRule"/>
</dbReference>
<keyword evidence="5 6" id="KW-0378">Hydrolase</keyword>
<dbReference type="GO" id="GO:0043171">
    <property type="term" value="P:peptide catabolic process"/>
    <property type="evidence" value="ECO:0007669"/>
    <property type="project" value="UniProtKB-UniRule"/>
</dbReference>
<evidence type="ECO:0000256" key="4">
    <source>
        <dbReference type="ARBA" id="ARBA00022729"/>
    </source>
</evidence>
<dbReference type="Proteomes" id="UP000696931">
    <property type="component" value="Unassembled WGS sequence"/>
</dbReference>
<evidence type="ECO:0000313" key="8">
    <source>
        <dbReference type="Proteomes" id="UP000696931"/>
    </source>
</evidence>
<gene>
    <name evidence="7" type="ORF">HZA61_10100</name>
</gene>
<dbReference type="GO" id="GO:0008239">
    <property type="term" value="F:dipeptidyl-peptidase activity"/>
    <property type="evidence" value="ECO:0007669"/>
    <property type="project" value="UniProtKB-UniRule"/>
</dbReference>
<evidence type="ECO:0000256" key="3">
    <source>
        <dbReference type="ARBA" id="ARBA00022670"/>
    </source>
</evidence>
<comment type="function">
    <text evidence="6">Catalyzes the removal of dipeptides from the N-terminus of oligopeptides.</text>
</comment>
<evidence type="ECO:0000256" key="2">
    <source>
        <dbReference type="ARBA" id="ARBA00022438"/>
    </source>
</evidence>
<feature type="chain" id="PRO_5038157536" description="Dipeptidyl-peptidase" evidence="6">
    <location>
        <begin position="22"/>
        <end position="687"/>
    </location>
</feature>
<dbReference type="GO" id="GO:0006508">
    <property type="term" value="P:proteolysis"/>
    <property type="evidence" value="ECO:0007669"/>
    <property type="project" value="UniProtKB-KW"/>
</dbReference>
<evidence type="ECO:0000256" key="6">
    <source>
        <dbReference type="RuleBase" id="RU366067"/>
    </source>
</evidence>
<dbReference type="PANTHER" id="PTHR38469:SF1">
    <property type="entry name" value="PERIPLASMIC PEPTIDASE SUBFAMILY S1B"/>
    <property type="match status" value="1"/>
</dbReference>